<evidence type="ECO:0000313" key="11">
    <source>
        <dbReference type="Proteomes" id="UP000663879"/>
    </source>
</evidence>
<organism evidence="10 11">
    <name type="scientific">Brachionus calyciflorus</name>
    <dbReference type="NCBI Taxonomy" id="104777"/>
    <lineage>
        <taxon>Eukaryota</taxon>
        <taxon>Metazoa</taxon>
        <taxon>Spiralia</taxon>
        <taxon>Gnathifera</taxon>
        <taxon>Rotifera</taxon>
        <taxon>Eurotatoria</taxon>
        <taxon>Monogononta</taxon>
        <taxon>Pseudotrocha</taxon>
        <taxon>Ploima</taxon>
        <taxon>Brachionidae</taxon>
        <taxon>Brachionus</taxon>
    </lineage>
</organism>
<evidence type="ECO:0000256" key="1">
    <source>
        <dbReference type="ARBA" id="ARBA00004477"/>
    </source>
</evidence>
<dbReference type="SMART" id="SM00730">
    <property type="entry name" value="PSN"/>
    <property type="match status" value="1"/>
</dbReference>
<accession>A0A813TP20</accession>
<evidence type="ECO:0000256" key="3">
    <source>
        <dbReference type="ARBA" id="ARBA00022692"/>
    </source>
</evidence>
<keyword evidence="3 9" id="KW-0812">Transmembrane</keyword>
<evidence type="ECO:0000256" key="2">
    <source>
        <dbReference type="ARBA" id="ARBA00006859"/>
    </source>
</evidence>
<evidence type="ECO:0000313" key="10">
    <source>
        <dbReference type="EMBL" id="CAF0814461.1"/>
    </source>
</evidence>
<evidence type="ECO:0000256" key="8">
    <source>
        <dbReference type="SAM" id="MobiDB-lite"/>
    </source>
</evidence>
<proteinExistence type="inferred from homology"/>
<dbReference type="GO" id="GO:0033619">
    <property type="term" value="P:membrane protein proteolysis"/>
    <property type="evidence" value="ECO:0007669"/>
    <property type="project" value="TreeGrafter"/>
</dbReference>
<feature type="transmembrane region" description="Helical" evidence="9">
    <location>
        <begin position="315"/>
        <end position="338"/>
    </location>
</feature>
<keyword evidence="4" id="KW-0378">Hydrolase</keyword>
<feature type="transmembrane region" description="Helical" evidence="9">
    <location>
        <begin position="284"/>
        <end position="303"/>
    </location>
</feature>
<dbReference type="InterPro" id="IPR007369">
    <property type="entry name" value="Peptidase_A22B_SPP"/>
</dbReference>
<feature type="transmembrane region" description="Helical" evidence="9">
    <location>
        <begin position="231"/>
        <end position="250"/>
    </location>
</feature>
<dbReference type="GO" id="GO:0042500">
    <property type="term" value="F:aspartic endopeptidase activity, intramembrane cleaving"/>
    <property type="evidence" value="ECO:0007669"/>
    <property type="project" value="InterPro"/>
</dbReference>
<keyword evidence="7 9" id="KW-0472">Membrane</keyword>
<feature type="transmembrane region" description="Helical" evidence="9">
    <location>
        <begin position="183"/>
        <end position="203"/>
    </location>
</feature>
<dbReference type="EMBL" id="CAJNOC010000894">
    <property type="protein sequence ID" value="CAF0814461.1"/>
    <property type="molecule type" value="Genomic_DNA"/>
</dbReference>
<feature type="transmembrane region" description="Helical" evidence="9">
    <location>
        <begin position="121"/>
        <end position="141"/>
    </location>
</feature>
<dbReference type="Proteomes" id="UP000663879">
    <property type="component" value="Unassembled WGS sequence"/>
</dbReference>
<reference evidence="10" key="1">
    <citation type="submission" date="2021-02" db="EMBL/GenBank/DDBJ databases">
        <authorList>
            <person name="Nowell W R."/>
        </authorList>
    </citation>
    <scope>NUCLEOTIDE SEQUENCE</scope>
    <source>
        <strain evidence="10">Ploen Becks lab</strain>
    </source>
</reference>
<comment type="caution">
    <text evidence="10">The sequence shown here is derived from an EMBL/GenBank/DDBJ whole genome shotgun (WGS) entry which is preliminary data.</text>
</comment>
<evidence type="ECO:0000256" key="7">
    <source>
        <dbReference type="ARBA" id="ARBA00023136"/>
    </source>
</evidence>
<evidence type="ECO:0000256" key="6">
    <source>
        <dbReference type="ARBA" id="ARBA00022989"/>
    </source>
</evidence>
<feature type="compositionally biased region" description="Polar residues" evidence="8">
    <location>
        <begin position="381"/>
        <end position="405"/>
    </location>
</feature>
<feature type="transmembrane region" description="Helical" evidence="9">
    <location>
        <begin position="209"/>
        <end position="226"/>
    </location>
</feature>
<dbReference type="InterPro" id="IPR006639">
    <property type="entry name" value="Preselin/SPP"/>
</dbReference>
<dbReference type="GO" id="GO:0098553">
    <property type="term" value="C:lumenal side of endoplasmic reticulum membrane"/>
    <property type="evidence" value="ECO:0007669"/>
    <property type="project" value="TreeGrafter"/>
</dbReference>
<dbReference type="GO" id="GO:0006465">
    <property type="term" value="P:signal peptide processing"/>
    <property type="evidence" value="ECO:0007669"/>
    <property type="project" value="TreeGrafter"/>
</dbReference>
<keyword evidence="11" id="KW-1185">Reference proteome</keyword>
<keyword evidence="5" id="KW-0256">Endoplasmic reticulum</keyword>
<feature type="region of interest" description="Disordered" evidence="8">
    <location>
        <begin position="375"/>
        <end position="417"/>
    </location>
</feature>
<dbReference type="PANTHER" id="PTHR12174">
    <property type="entry name" value="SIGNAL PEPTIDE PEPTIDASE"/>
    <property type="match status" value="1"/>
</dbReference>
<keyword evidence="6 9" id="KW-1133">Transmembrane helix</keyword>
<evidence type="ECO:0000256" key="4">
    <source>
        <dbReference type="ARBA" id="ARBA00022801"/>
    </source>
</evidence>
<dbReference type="GO" id="GO:0098554">
    <property type="term" value="C:cytoplasmic side of endoplasmic reticulum membrane"/>
    <property type="evidence" value="ECO:0007669"/>
    <property type="project" value="TreeGrafter"/>
</dbReference>
<evidence type="ECO:0000256" key="9">
    <source>
        <dbReference type="SAM" id="Phobius"/>
    </source>
</evidence>
<sequence length="417" mass="46810">MSESNPSLAETIIKKATETVVNIFANTDTLSSNLTNGTNETEKFKATPEGLFLAYSSLVMMALIPIIVGSFKSVHHQNNQKESGEEIETMSTREAMLFPVIASVTLFGIYLVFQIFSKEHINLLLAFYFFLLGVVALTRMFSSLLGRFWPTSLIENETYDLNFTLHSKNSKNETKTLVLVKQLFDRELIVCFLISLAIGVWYFMKKHWIANNIFGLAFAVNGIEFLQLNKVLNGCILLGGLFFYDVFWVFGTNVMVSVAKSFDAPIKLIFPQDLIERGFSAEKYALLGLGDIVIPGIFIALLLRFDISLNRNRKTYFYSSFIAYILALFCTIFVMHVFKHAQPALLYIVPMCLVTPLTVALIQGDLKNMFSYRDHDEENTNSESPSLNTSNASEGSQSAASTPQVTPKPTKEAKKTK</sequence>
<feature type="transmembrane region" description="Helical" evidence="9">
    <location>
        <begin position="344"/>
        <end position="362"/>
    </location>
</feature>
<dbReference type="PANTHER" id="PTHR12174:SF23">
    <property type="entry name" value="MINOR HISTOCOMPATIBILITY ANTIGEN H13"/>
    <property type="match status" value="1"/>
</dbReference>
<dbReference type="AlphaFoldDB" id="A0A813TP20"/>
<comment type="subcellular location">
    <subcellularLocation>
        <location evidence="1">Endoplasmic reticulum membrane</location>
        <topology evidence="1">Multi-pass membrane protein</topology>
    </subcellularLocation>
</comment>
<dbReference type="Pfam" id="PF04258">
    <property type="entry name" value="Peptidase_A22B"/>
    <property type="match status" value="1"/>
</dbReference>
<gene>
    <name evidence="10" type="ORF">OXX778_LOCUS7145</name>
</gene>
<evidence type="ECO:0008006" key="12">
    <source>
        <dbReference type="Google" id="ProtNLM"/>
    </source>
</evidence>
<protein>
    <recommendedName>
        <fullName evidence="12">Minor histocompatibility antigen H13</fullName>
    </recommendedName>
</protein>
<comment type="similarity">
    <text evidence="2">Belongs to the peptidase A22B family.</text>
</comment>
<dbReference type="OrthoDB" id="29661at2759"/>
<name>A0A813TP20_9BILA</name>
<feature type="transmembrane region" description="Helical" evidence="9">
    <location>
        <begin position="95"/>
        <end position="115"/>
    </location>
</feature>
<feature type="transmembrane region" description="Helical" evidence="9">
    <location>
        <begin position="52"/>
        <end position="74"/>
    </location>
</feature>
<evidence type="ECO:0000256" key="5">
    <source>
        <dbReference type="ARBA" id="ARBA00022824"/>
    </source>
</evidence>